<dbReference type="PIRSF" id="PIRSF006276">
    <property type="entry name" value="UspA"/>
    <property type="match status" value="1"/>
</dbReference>
<evidence type="ECO:0000313" key="5">
    <source>
        <dbReference type="Proteomes" id="UP000548787"/>
    </source>
</evidence>
<dbReference type="EMBL" id="JABJVM010000003">
    <property type="protein sequence ID" value="MBA3925503.1"/>
    <property type="molecule type" value="Genomic_DNA"/>
</dbReference>
<keyword evidence="2" id="KW-0963">Cytoplasm</keyword>
<comment type="caution">
    <text evidence="4">The sequence shown here is derived from an EMBL/GenBank/DDBJ whole genome shotgun (WGS) entry which is preliminary data.</text>
</comment>
<reference evidence="4 5" key="1">
    <citation type="submission" date="2020-08" db="EMBL/GenBank/DDBJ databases">
        <title>Listeria ohnekaius sp. nov. and Listeria portnoyii sp. nov. isolated from non-agricultural and natural environments.</title>
        <authorList>
            <person name="Weller D."/>
            <person name="Belias A.M."/>
            <person name="Liao J."/>
            <person name="Guo S."/>
            <person name="Orsi R.H."/>
            <person name="Wiedmann M."/>
        </authorList>
    </citation>
    <scope>NUCLEOTIDE SEQUENCE [LARGE SCALE GENOMIC DNA]</scope>
    <source>
        <strain evidence="4 5">FSL W9-0585</strain>
    </source>
</reference>
<keyword evidence="5" id="KW-1185">Reference proteome</keyword>
<accession>A0A7W1YFE5</accession>
<dbReference type="PRINTS" id="PR01438">
    <property type="entry name" value="UNVRSLSTRESS"/>
</dbReference>
<dbReference type="InterPro" id="IPR014729">
    <property type="entry name" value="Rossmann-like_a/b/a_fold"/>
</dbReference>
<dbReference type="GO" id="GO:0005737">
    <property type="term" value="C:cytoplasm"/>
    <property type="evidence" value="ECO:0007669"/>
    <property type="project" value="UniProtKB-SubCell"/>
</dbReference>
<dbReference type="InterPro" id="IPR006016">
    <property type="entry name" value="UspA"/>
</dbReference>
<organism evidence="4 5">
    <name type="scientific">Listeria rustica</name>
    <dbReference type="NCBI Taxonomy" id="2713503"/>
    <lineage>
        <taxon>Bacteria</taxon>
        <taxon>Bacillati</taxon>
        <taxon>Bacillota</taxon>
        <taxon>Bacilli</taxon>
        <taxon>Bacillales</taxon>
        <taxon>Listeriaceae</taxon>
        <taxon>Listeria</taxon>
    </lineage>
</organism>
<evidence type="ECO:0000313" key="4">
    <source>
        <dbReference type="EMBL" id="MBA3925503.1"/>
    </source>
</evidence>
<dbReference type="CDD" id="cd00293">
    <property type="entry name" value="USP-like"/>
    <property type="match status" value="1"/>
</dbReference>
<feature type="domain" description="UspA" evidence="3">
    <location>
        <begin position="7"/>
        <end position="148"/>
    </location>
</feature>
<dbReference type="Pfam" id="PF00582">
    <property type="entry name" value="Usp"/>
    <property type="match status" value="1"/>
</dbReference>
<dbReference type="PANTHER" id="PTHR46268">
    <property type="entry name" value="STRESS RESPONSE PROTEIN NHAX"/>
    <property type="match status" value="1"/>
</dbReference>
<protein>
    <recommendedName>
        <fullName evidence="2">Universal stress protein</fullName>
    </recommendedName>
</protein>
<dbReference type="AlphaFoldDB" id="A0A7W1YFE5"/>
<dbReference type="SUPFAM" id="SSF52402">
    <property type="entry name" value="Adenine nucleotide alpha hydrolases-like"/>
    <property type="match status" value="1"/>
</dbReference>
<comment type="subcellular location">
    <subcellularLocation>
        <location evidence="2">Cytoplasm</location>
    </subcellularLocation>
</comment>
<sequence length="148" mass="16588">MMAETKIKQILVAFDGSEQSRDAFQEAVRIAKFEKASLTFLTVITEIMPNDDELYLQLDVRPEIDDIYRALAEKRLETITADLDKTIPYKNEAVHGDAKRSIVEYAKENQSDLIVIGATGRGALERRLIGSTTAYVVNHAPCNVMVVK</sequence>
<dbReference type="InterPro" id="IPR006015">
    <property type="entry name" value="Universal_stress_UspA"/>
</dbReference>
<evidence type="ECO:0000256" key="1">
    <source>
        <dbReference type="ARBA" id="ARBA00008791"/>
    </source>
</evidence>
<evidence type="ECO:0000259" key="3">
    <source>
        <dbReference type="Pfam" id="PF00582"/>
    </source>
</evidence>
<comment type="similarity">
    <text evidence="1 2">Belongs to the universal stress protein A family.</text>
</comment>
<name>A0A7W1YFE5_9LIST</name>
<dbReference type="PANTHER" id="PTHR46268:SF6">
    <property type="entry name" value="UNIVERSAL STRESS PROTEIN UP12"/>
    <property type="match status" value="1"/>
</dbReference>
<dbReference type="Proteomes" id="UP000548787">
    <property type="component" value="Unassembled WGS sequence"/>
</dbReference>
<dbReference type="RefSeq" id="WP_181675730.1">
    <property type="nucleotide sequence ID" value="NZ_JABJVM010000003.1"/>
</dbReference>
<dbReference type="Gene3D" id="3.40.50.620">
    <property type="entry name" value="HUPs"/>
    <property type="match status" value="1"/>
</dbReference>
<evidence type="ECO:0000256" key="2">
    <source>
        <dbReference type="PIRNR" id="PIRNR006276"/>
    </source>
</evidence>
<gene>
    <name evidence="4" type="ORF">HPK16_04020</name>
</gene>
<proteinExistence type="inferred from homology"/>